<dbReference type="SUPFAM" id="SSF53187">
    <property type="entry name" value="Zn-dependent exopeptidases"/>
    <property type="match status" value="1"/>
</dbReference>
<dbReference type="PIRSF" id="PIRSF016599">
    <property type="entry name" value="Xaa-His_dipept"/>
    <property type="match status" value="1"/>
</dbReference>
<evidence type="ECO:0000256" key="10">
    <source>
        <dbReference type="ARBA" id="ARBA00038976"/>
    </source>
</evidence>
<comment type="caution">
    <text evidence="19">The sequence shown here is derived from an EMBL/GenBank/DDBJ whole genome shotgun (WGS) entry which is preliminary data.</text>
</comment>
<keyword evidence="7" id="KW-0482">Metalloprotease</keyword>
<dbReference type="PANTHER" id="PTHR43501:SF1">
    <property type="entry name" value="CYTOSOL NON-SPECIFIC DIPEPTIDASE"/>
    <property type="match status" value="1"/>
</dbReference>
<evidence type="ECO:0000256" key="13">
    <source>
        <dbReference type="ARBA" id="ARBA00071271"/>
    </source>
</evidence>
<keyword evidence="6" id="KW-0862">Zinc</keyword>
<evidence type="ECO:0000256" key="2">
    <source>
        <dbReference type="ARBA" id="ARBA00001947"/>
    </source>
</evidence>
<dbReference type="FunFam" id="3.40.630.10:FF:000018">
    <property type="entry name" value="Aminoacyl-histidine dipeptidase PepD"/>
    <property type="match status" value="1"/>
</dbReference>
<keyword evidence="4" id="KW-0479">Metal-binding</keyword>
<keyword evidence="5" id="KW-0378">Hydrolase</keyword>
<evidence type="ECO:0000313" key="19">
    <source>
        <dbReference type="EMBL" id="PKK89615.1"/>
    </source>
</evidence>
<dbReference type="PANTHER" id="PTHR43501">
    <property type="entry name" value="CYTOSOL NON-SPECIFIC DIPEPTIDASE"/>
    <property type="match status" value="1"/>
</dbReference>
<comment type="catalytic activity">
    <reaction evidence="9">
        <text>Hydrolysis of dipeptides, preferentially hydrophobic dipeptides including prolyl amino acids.</text>
        <dbReference type="EC" id="3.4.13.18"/>
    </reaction>
</comment>
<proteinExistence type="inferred from homology"/>
<evidence type="ECO:0000259" key="18">
    <source>
        <dbReference type="Pfam" id="PF07687"/>
    </source>
</evidence>
<comment type="cofactor">
    <cofactor evidence="1">
        <name>Co(2+)</name>
        <dbReference type="ChEBI" id="CHEBI:48828"/>
    </cofactor>
</comment>
<evidence type="ECO:0000256" key="8">
    <source>
        <dbReference type="ARBA" id="ARBA00023285"/>
    </source>
</evidence>
<feature type="domain" description="Peptidase M20 dimerisation" evidence="18">
    <location>
        <begin position="214"/>
        <end position="298"/>
    </location>
</feature>
<evidence type="ECO:0000256" key="7">
    <source>
        <dbReference type="ARBA" id="ARBA00023049"/>
    </source>
</evidence>
<evidence type="ECO:0000256" key="3">
    <source>
        <dbReference type="ARBA" id="ARBA00022670"/>
    </source>
</evidence>
<dbReference type="FunFam" id="3.40.630.10:FF:000015">
    <property type="entry name" value="Aminoacyl-histidine dipeptidase PepD"/>
    <property type="match status" value="1"/>
</dbReference>
<dbReference type="Pfam" id="PF07687">
    <property type="entry name" value="M20_dimer"/>
    <property type="match status" value="1"/>
</dbReference>
<evidence type="ECO:0000256" key="15">
    <source>
        <dbReference type="ARBA" id="ARBA00076004"/>
    </source>
</evidence>
<name>A0A2N1PMQ8_9BACT</name>
<dbReference type="GO" id="GO:0046872">
    <property type="term" value="F:metal ion binding"/>
    <property type="evidence" value="ECO:0007669"/>
    <property type="project" value="UniProtKB-KW"/>
</dbReference>
<comment type="similarity">
    <text evidence="12">Belongs to the peptidase M20C family.</text>
</comment>
<accession>A0A2N1PMQ8</accession>
<dbReference type="Pfam" id="PF01546">
    <property type="entry name" value="Peptidase_M20"/>
    <property type="match status" value="1"/>
</dbReference>
<reference evidence="19 20" key="1">
    <citation type="journal article" date="2017" name="ISME J.">
        <title>Potential for microbial H2 and metal transformations associated with novel bacteria and archaea in deep terrestrial subsurface sediments.</title>
        <authorList>
            <person name="Hernsdorf A.W."/>
            <person name="Amano Y."/>
            <person name="Miyakawa K."/>
            <person name="Ise K."/>
            <person name="Suzuki Y."/>
            <person name="Anantharaman K."/>
            <person name="Probst A."/>
            <person name="Burstein D."/>
            <person name="Thomas B.C."/>
            <person name="Banfield J.F."/>
        </authorList>
    </citation>
    <scope>NUCLEOTIDE SEQUENCE [LARGE SCALE GENOMIC DNA]</scope>
    <source>
        <strain evidence="19">HGW-Wallbacteria-1</strain>
    </source>
</reference>
<keyword evidence="8" id="KW-0170">Cobalt</keyword>
<evidence type="ECO:0000256" key="12">
    <source>
        <dbReference type="ARBA" id="ARBA00061423"/>
    </source>
</evidence>
<organism evidence="19 20">
    <name type="scientific">Candidatus Wallbacteria bacterium HGW-Wallbacteria-1</name>
    <dbReference type="NCBI Taxonomy" id="2013854"/>
    <lineage>
        <taxon>Bacteria</taxon>
        <taxon>Candidatus Walliibacteriota</taxon>
    </lineage>
</organism>
<evidence type="ECO:0000256" key="11">
    <source>
        <dbReference type="ARBA" id="ARBA00044252"/>
    </source>
</evidence>
<protein>
    <recommendedName>
        <fullName evidence="13">Cytosol non-specific dipeptidase</fullName>
        <ecNumber evidence="10">3.4.13.18</ecNumber>
    </recommendedName>
    <alternativeName>
        <fullName evidence="16">Aminoacyl-histidine dipeptidase</fullName>
    </alternativeName>
    <alternativeName>
        <fullName evidence="15">Beta-alanyl-histidine dipeptidase</fullName>
    </alternativeName>
    <alternativeName>
        <fullName evidence="14">Carnosinase</fullName>
    </alternativeName>
    <alternativeName>
        <fullName evidence="11">Peptidase D</fullName>
    </alternativeName>
    <alternativeName>
        <fullName evidence="17">Xaa-His dipeptidase</fullName>
    </alternativeName>
</protein>
<dbReference type="InterPro" id="IPR011650">
    <property type="entry name" value="Peptidase_M20_dimer"/>
</dbReference>
<gene>
    <name evidence="19" type="ORF">CVV64_13705</name>
</gene>
<comment type="cofactor">
    <cofactor evidence="2">
        <name>Zn(2+)</name>
        <dbReference type="ChEBI" id="CHEBI:29105"/>
    </cofactor>
</comment>
<evidence type="ECO:0000256" key="1">
    <source>
        <dbReference type="ARBA" id="ARBA00001941"/>
    </source>
</evidence>
<sequence length="496" mass="52540">MDDANLSEEKMTISNLEPKRLWKHFEDICTIPRGSGNEKGVIAHVLGFAAEHGLDARTDSVGNVVITKPAAPGVTGPGIVLQAHMDMVCEKNNDTVHDFEKDPIRPIIHGEVVKATGTSLGADNGIGMAAAMALLEEDFANPHLEALFTVDEETGLVGAAALTADLVKGRILLNLDSEEDGLFYIGCAGGQDAVFRLPLDRKSIDGETWQLKVSGLAGGHSGCDINRNRGNALSFAGNMIQSILEPCGIHIVSITGGSKRNAIPREASALIAITPDMVERASEIITSLTEVIRTTLPSEDAGFNVSFSKTDPSITPEFAPMSHHSTRKVLALLGGIPSGVIAMSREMEGLVETSCNMAIASTSGEMLEIVCSGRSSVAGSIKTLALRLVALGHGLGAHVKCGDGYPGWRPDPSSPLIGKASEVFSRLYGQTPEVTAIHAGLECGLIGERVPDMSMISFGPTIRNPHSPDEFVEIASVGRFYTFIRELVITLGREGI</sequence>
<dbReference type="AlphaFoldDB" id="A0A2N1PMQ8"/>
<evidence type="ECO:0000256" key="9">
    <source>
        <dbReference type="ARBA" id="ARBA00036421"/>
    </source>
</evidence>
<dbReference type="GO" id="GO:0006508">
    <property type="term" value="P:proteolysis"/>
    <property type="evidence" value="ECO:0007669"/>
    <property type="project" value="UniProtKB-KW"/>
</dbReference>
<keyword evidence="3" id="KW-0645">Protease</keyword>
<dbReference type="Proteomes" id="UP000233256">
    <property type="component" value="Unassembled WGS sequence"/>
</dbReference>
<dbReference type="CDD" id="cd03890">
    <property type="entry name" value="M20_pepD"/>
    <property type="match status" value="1"/>
</dbReference>
<dbReference type="Gene3D" id="3.40.630.10">
    <property type="entry name" value="Zn peptidases"/>
    <property type="match status" value="2"/>
</dbReference>
<evidence type="ECO:0000313" key="20">
    <source>
        <dbReference type="Proteomes" id="UP000233256"/>
    </source>
</evidence>
<dbReference type="EC" id="3.4.13.18" evidence="10"/>
<evidence type="ECO:0000256" key="14">
    <source>
        <dbReference type="ARBA" id="ARBA00075285"/>
    </source>
</evidence>
<dbReference type="PRINTS" id="PR00934">
    <property type="entry name" value="XHISDIPTASE"/>
</dbReference>
<dbReference type="InterPro" id="IPR002933">
    <property type="entry name" value="Peptidase_M20"/>
</dbReference>
<dbReference type="NCBIfam" id="TIGR01893">
    <property type="entry name" value="aa-his-dipept"/>
    <property type="match status" value="1"/>
</dbReference>
<evidence type="ECO:0000256" key="4">
    <source>
        <dbReference type="ARBA" id="ARBA00022723"/>
    </source>
</evidence>
<dbReference type="InterPro" id="IPR001160">
    <property type="entry name" value="Peptidase_M20C"/>
</dbReference>
<dbReference type="EMBL" id="PGXC01000015">
    <property type="protein sequence ID" value="PKK89615.1"/>
    <property type="molecule type" value="Genomic_DNA"/>
</dbReference>
<evidence type="ECO:0000256" key="17">
    <source>
        <dbReference type="ARBA" id="ARBA00078074"/>
    </source>
</evidence>
<dbReference type="GO" id="GO:0005829">
    <property type="term" value="C:cytosol"/>
    <property type="evidence" value="ECO:0007669"/>
    <property type="project" value="TreeGrafter"/>
</dbReference>
<dbReference type="GO" id="GO:0070573">
    <property type="term" value="F:metallodipeptidase activity"/>
    <property type="evidence" value="ECO:0007669"/>
    <property type="project" value="TreeGrafter"/>
</dbReference>
<evidence type="ECO:0000256" key="6">
    <source>
        <dbReference type="ARBA" id="ARBA00022833"/>
    </source>
</evidence>
<evidence type="ECO:0000256" key="5">
    <source>
        <dbReference type="ARBA" id="ARBA00022801"/>
    </source>
</evidence>
<evidence type="ECO:0000256" key="16">
    <source>
        <dbReference type="ARBA" id="ARBA00077688"/>
    </source>
</evidence>